<dbReference type="AlphaFoldDB" id="A0A176Z397"/>
<dbReference type="EMBL" id="LSEF01000070">
    <property type="protein sequence ID" value="OAF14592.1"/>
    <property type="molecule type" value="Genomic_DNA"/>
</dbReference>
<gene>
    <name evidence="1" type="ORF">AXW67_17755</name>
</gene>
<evidence type="ECO:0000313" key="1">
    <source>
        <dbReference type="EMBL" id="OAF14592.1"/>
    </source>
</evidence>
<protein>
    <submittedName>
        <fullName evidence="1">Uncharacterized protein</fullName>
    </submittedName>
</protein>
<comment type="caution">
    <text evidence="1">The sequence shown here is derived from an EMBL/GenBank/DDBJ whole genome shotgun (WGS) entry which is preliminary data.</text>
</comment>
<organism evidence="1 2">
    <name type="scientific">Bradyrhizobium neotropicale</name>
    <dbReference type="NCBI Taxonomy" id="1497615"/>
    <lineage>
        <taxon>Bacteria</taxon>
        <taxon>Pseudomonadati</taxon>
        <taxon>Pseudomonadota</taxon>
        <taxon>Alphaproteobacteria</taxon>
        <taxon>Hyphomicrobiales</taxon>
        <taxon>Nitrobacteraceae</taxon>
        <taxon>Bradyrhizobium</taxon>
    </lineage>
</organism>
<name>A0A176Z397_9BRAD</name>
<dbReference type="Proteomes" id="UP000077173">
    <property type="component" value="Unassembled WGS sequence"/>
</dbReference>
<proteinExistence type="predicted"/>
<sequence>MMDWSTMTHNLFVEVTKDTATLYVSDRDAILFLVDDTNPIEMTRIRLNGVLGGWVTGFVFPGSLLLEREVGSQTLVITSAYA</sequence>
<accession>A0A176Z397</accession>
<evidence type="ECO:0000313" key="2">
    <source>
        <dbReference type="Proteomes" id="UP000077173"/>
    </source>
</evidence>
<reference evidence="1 2" key="1">
    <citation type="submission" date="2016-02" db="EMBL/GenBank/DDBJ databases">
        <title>Draft genome sequence of the strain BR 10247T Bradyrhizobium neotropicale isolated from nodules of Centrolobium paraense.</title>
        <authorList>
            <person name="Simoes-Araujo J.L."/>
            <person name="Barauna A.C."/>
            <person name="Silva K."/>
            <person name="Zilli J.E."/>
        </authorList>
    </citation>
    <scope>NUCLEOTIDE SEQUENCE [LARGE SCALE GENOMIC DNA]</scope>
    <source>
        <strain evidence="1 2">BR 10247</strain>
    </source>
</reference>
<keyword evidence="2" id="KW-1185">Reference proteome</keyword>